<name>A0A2Z6S6X6_9GLOM</name>
<reference evidence="2 4" key="1">
    <citation type="submission" date="2017-11" db="EMBL/GenBank/DDBJ databases">
        <title>The genome of Rhizophagus clarus HR1 reveals common genetic basis of auxotrophy among arbuscular mycorrhizal fungi.</title>
        <authorList>
            <person name="Kobayashi Y."/>
        </authorList>
    </citation>
    <scope>NUCLEOTIDE SEQUENCE [LARGE SCALE GENOMIC DNA]</scope>
    <source>
        <strain evidence="2 4">HR1</strain>
    </source>
</reference>
<gene>
    <name evidence="3" type="ORF">RCL2_002829500</name>
    <name evidence="2" type="ORF">RclHR1_09560015</name>
</gene>
<dbReference type="AlphaFoldDB" id="A0A2Z6S6X6"/>
<evidence type="ECO:0000313" key="4">
    <source>
        <dbReference type="Proteomes" id="UP000247702"/>
    </source>
</evidence>
<evidence type="ECO:0000256" key="1">
    <source>
        <dbReference type="SAM" id="MobiDB-lite"/>
    </source>
</evidence>
<accession>A0A2Z6S6X6</accession>
<dbReference type="EMBL" id="BLAL01000302">
    <property type="protein sequence ID" value="GET01913.1"/>
    <property type="molecule type" value="Genomic_DNA"/>
</dbReference>
<protein>
    <submittedName>
        <fullName evidence="2">Uncharacterized protein</fullName>
    </submittedName>
</protein>
<feature type="region of interest" description="Disordered" evidence="1">
    <location>
        <begin position="194"/>
        <end position="214"/>
    </location>
</feature>
<feature type="compositionally biased region" description="Basic residues" evidence="1">
    <location>
        <begin position="194"/>
        <end position="206"/>
    </location>
</feature>
<dbReference type="Proteomes" id="UP000247702">
    <property type="component" value="Unassembled WGS sequence"/>
</dbReference>
<reference evidence="3" key="2">
    <citation type="submission" date="2019-10" db="EMBL/GenBank/DDBJ databases">
        <title>Conservation and host-specific expression of non-tandemly repeated heterogenous ribosome RNA gene in arbuscular mycorrhizal fungi.</title>
        <authorList>
            <person name="Maeda T."/>
            <person name="Kobayashi Y."/>
            <person name="Nakagawa T."/>
            <person name="Ezawa T."/>
            <person name="Yamaguchi K."/>
            <person name="Bino T."/>
            <person name="Nishimoto Y."/>
            <person name="Shigenobu S."/>
            <person name="Kawaguchi M."/>
        </authorList>
    </citation>
    <scope>NUCLEOTIDE SEQUENCE</scope>
    <source>
        <strain evidence="3">HR1</strain>
    </source>
</reference>
<organism evidence="2 4">
    <name type="scientific">Rhizophagus clarus</name>
    <dbReference type="NCBI Taxonomy" id="94130"/>
    <lineage>
        <taxon>Eukaryota</taxon>
        <taxon>Fungi</taxon>
        <taxon>Fungi incertae sedis</taxon>
        <taxon>Mucoromycota</taxon>
        <taxon>Glomeromycotina</taxon>
        <taxon>Glomeromycetes</taxon>
        <taxon>Glomerales</taxon>
        <taxon>Glomeraceae</taxon>
        <taxon>Rhizophagus</taxon>
    </lineage>
</organism>
<dbReference type="EMBL" id="BEXD01004377">
    <property type="protein sequence ID" value="GBC10361.1"/>
    <property type="molecule type" value="Genomic_DNA"/>
</dbReference>
<sequence>MKKGFLLTNSASKTTVMSFTTKVTFTTTLKSVPSESFYDIIVDFISGIIKRNPLTIFSLIITTDPSAIDEFLSTYKEQIVPMDKLSRNIYSDDCYSIIAQFLATFLNLFLLNDENQKIFLMDFKIRQGLVYASKQSPDKEELGDPMHQLDASMNFDVFDTNSIELLDDVDELLATLPHNITPIPVTFLTKSQKRSAKKKARKKKQKLQLQSPSGLDEQVVLTFSIESSEYTPSKPSG</sequence>
<proteinExistence type="predicted"/>
<keyword evidence="4" id="KW-1185">Reference proteome</keyword>
<evidence type="ECO:0000313" key="2">
    <source>
        <dbReference type="EMBL" id="GBC10361.1"/>
    </source>
</evidence>
<evidence type="ECO:0000313" key="3">
    <source>
        <dbReference type="EMBL" id="GET01913.1"/>
    </source>
</evidence>
<dbReference type="Proteomes" id="UP000615446">
    <property type="component" value="Unassembled WGS sequence"/>
</dbReference>
<comment type="caution">
    <text evidence="2">The sequence shown here is derived from an EMBL/GenBank/DDBJ whole genome shotgun (WGS) entry which is preliminary data.</text>
</comment>